<proteinExistence type="predicted"/>
<sequence length="361" mass="40891">MSTAKKTAQGERQPRRTLTAPIVEPIPGESLSSWIGAVAQQQDLEMKPLLRELHLDRLGGVSAAEMRLSDPVARRMEKLTEVDAERLHSMTLARYAGNALPHLPLLPADGVAVQQWHKGAWIHHSQARWCPKCLRDKTSRRWLLRWKLPWSFACVDHGVYMVTECPACWDTVRFPHDAPPERTCENWTDEGEWTYDLGQPCGFPLIMSQPMPVRDESVLALQARVNAWLDGSPTHEDRQLVALAAVLIPLVSPSMVRRGDPLLRYALRSPRGTSQRKREGRRPWTDSLRVAAAVCAAGGRVRRSYSATEVAEWIADLRLLDHRRKPWRMDMAELAYGPSLRPNPFVEPLVHRGLITLGSWL</sequence>
<dbReference type="Proteomes" id="UP001596263">
    <property type="component" value="Unassembled WGS sequence"/>
</dbReference>
<accession>A0ABW0CEZ9</accession>
<dbReference type="InterPro" id="IPR009492">
    <property type="entry name" value="TniQ"/>
</dbReference>
<comment type="caution">
    <text evidence="3">The sequence shown here is derived from an EMBL/GenBank/DDBJ whole genome shotgun (WGS) entry which is preliminary data.</text>
</comment>
<gene>
    <name evidence="3" type="ORF">ACFPQ9_10070</name>
</gene>
<feature type="region of interest" description="Disordered" evidence="1">
    <location>
        <begin position="1"/>
        <end position="22"/>
    </location>
</feature>
<evidence type="ECO:0000313" key="4">
    <source>
        <dbReference type="Proteomes" id="UP001596263"/>
    </source>
</evidence>
<name>A0ABW0CEZ9_STRCD</name>
<protein>
    <submittedName>
        <fullName evidence="3">TniQ family protein</fullName>
    </submittedName>
</protein>
<evidence type="ECO:0000313" key="3">
    <source>
        <dbReference type="EMBL" id="MFC5214169.1"/>
    </source>
</evidence>
<evidence type="ECO:0000256" key="1">
    <source>
        <dbReference type="SAM" id="MobiDB-lite"/>
    </source>
</evidence>
<feature type="domain" description="TniQ" evidence="2">
    <location>
        <begin position="23"/>
        <end position="159"/>
    </location>
</feature>
<evidence type="ECO:0000259" key="2">
    <source>
        <dbReference type="Pfam" id="PF06527"/>
    </source>
</evidence>
<dbReference type="EMBL" id="JBHSKM010000004">
    <property type="protein sequence ID" value="MFC5214169.1"/>
    <property type="molecule type" value="Genomic_DNA"/>
</dbReference>
<reference evidence="4" key="1">
    <citation type="journal article" date="2019" name="Int. J. Syst. Evol. Microbiol.">
        <title>The Global Catalogue of Microorganisms (GCM) 10K type strain sequencing project: providing services to taxonomists for standard genome sequencing and annotation.</title>
        <authorList>
            <consortium name="The Broad Institute Genomics Platform"/>
            <consortium name="The Broad Institute Genome Sequencing Center for Infectious Disease"/>
            <person name="Wu L."/>
            <person name="Ma J."/>
        </authorList>
    </citation>
    <scope>NUCLEOTIDE SEQUENCE [LARGE SCALE GENOMIC DNA]</scope>
    <source>
        <strain evidence="4">KCTC 42586</strain>
    </source>
</reference>
<dbReference type="Pfam" id="PF06527">
    <property type="entry name" value="TniQ"/>
    <property type="match status" value="1"/>
</dbReference>
<keyword evidence="4" id="KW-1185">Reference proteome</keyword>
<organism evidence="3 4">
    <name type="scientific">Streptomyces coerulescens</name>
    <dbReference type="NCBI Taxonomy" id="29304"/>
    <lineage>
        <taxon>Bacteria</taxon>
        <taxon>Bacillati</taxon>
        <taxon>Actinomycetota</taxon>
        <taxon>Actinomycetes</taxon>
        <taxon>Kitasatosporales</taxon>
        <taxon>Streptomycetaceae</taxon>
        <taxon>Streptomyces</taxon>
    </lineage>
</organism>
<dbReference type="RefSeq" id="WP_380849989.1">
    <property type="nucleotide sequence ID" value="NZ_JBHSKM010000004.1"/>
</dbReference>